<dbReference type="EMBL" id="CP000050">
    <property type="protein sequence ID" value="AAY49866.1"/>
    <property type="molecule type" value="Genomic_DNA"/>
</dbReference>
<evidence type="ECO:0000256" key="1">
    <source>
        <dbReference type="SAM" id="Phobius"/>
    </source>
</evidence>
<dbReference type="Proteomes" id="UP000000420">
    <property type="component" value="Chromosome"/>
</dbReference>
<feature type="transmembrane region" description="Helical" evidence="1">
    <location>
        <begin position="86"/>
        <end position="114"/>
    </location>
</feature>
<keyword evidence="1" id="KW-0812">Transmembrane</keyword>
<gene>
    <name evidence="2" type="ordered locus">XC_2817</name>
</gene>
<sequence length="161" mass="16813">MDTTVVYYILAGVLVLVGLAGVILPALPGLPLVFAGLLLAAWADGFAHVGWVALVVLGVMTALSFLIDFLATVYGAQRVGASKLALWGSVIGAIAGIFFMPIGLFVGPFAGAWIGEYWQTRKTGQATKVGIGTWLGIVFGTATKLALGMCMLGVFAIAWFF</sequence>
<organism evidence="2 3">
    <name type="scientific">Xanthomonas campestris pv. campestris (strain 8004)</name>
    <dbReference type="NCBI Taxonomy" id="314565"/>
    <lineage>
        <taxon>Bacteria</taxon>
        <taxon>Pseudomonadati</taxon>
        <taxon>Pseudomonadota</taxon>
        <taxon>Gammaproteobacteria</taxon>
        <taxon>Lysobacterales</taxon>
        <taxon>Lysobacteraceae</taxon>
        <taxon>Xanthomonas</taxon>
    </lineage>
</organism>
<dbReference type="PANTHER" id="PTHR39165">
    <property type="entry name" value="IG HYPOTHETICAL 17883"/>
    <property type="match status" value="1"/>
</dbReference>
<dbReference type="KEGG" id="xcb:XC_2817"/>
<evidence type="ECO:0008006" key="4">
    <source>
        <dbReference type="Google" id="ProtNLM"/>
    </source>
</evidence>
<dbReference type="AlphaFoldDB" id="A0A0H2X976"/>
<feature type="transmembrane region" description="Helical" evidence="1">
    <location>
        <begin position="51"/>
        <end position="74"/>
    </location>
</feature>
<feature type="transmembrane region" description="Helical" evidence="1">
    <location>
        <begin position="6"/>
        <end position="39"/>
    </location>
</feature>
<dbReference type="PANTHER" id="PTHR39165:SF1">
    <property type="entry name" value="DUF456 DOMAIN-CONTAINING PROTEIN"/>
    <property type="match status" value="1"/>
</dbReference>
<accession>A0A0H2X976</accession>
<dbReference type="HOGENOM" id="CLU_109297_0_0_6"/>
<dbReference type="RefSeq" id="WP_011036612.1">
    <property type="nucleotide sequence ID" value="NC_007086.1"/>
</dbReference>
<evidence type="ECO:0000313" key="3">
    <source>
        <dbReference type="Proteomes" id="UP000000420"/>
    </source>
</evidence>
<dbReference type="Pfam" id="PF04306">
    <property type="entry name" value="DUF456"/>
    <property type="match status" value="1"/>
</dbReference>
<keyword evidence="1" id="KW-1133">Transmembrane helix</keyword>
<keyword evidence="1" id="KW-0472">Membrane</keyword>
<feature type="transmembrane region" description="Helical" evidence="1">
    <location>
        <begin position="134"/>
        <end position="160"/>
    </location>
</feature>
<evidence type="ECO:0000313" key="2">
    <source>
        <dbReference type="EMBL" id="AAY49866.1"/>
    </source>
</evidence>
<reference evidence="2 3" key="1">
    <citation type="journal article" date="2005" name="Genome Res.">
        <title>Comparative and functional genomic analyses of the pathogenicity of phytopathogen Xanthomonas campestris pv. campestris.</title>
        <authorList>
            <person name="Qian W."/>
            <person name="Jia Y."/>
            <person name="Ren S.X."/>
            <person name="He Y.Q."/>
            <person name="Feng J.X."/>
            <person name="Lu L.F."/>
            <person name="Sun Q."/>
            <person name="Ying G."/>
            <person name="Tang D.J."/>
            <person name="Tang H."/>
            <person name="Wu W."/>
            <person name="Hao P."/>
            <person name="Wang L."/>
            <person name="Jiang B.L."/>
            <person name="Zeng S."/>
            <person name="Gu W.Y."/>
            <person name="Lu G."/>
            <person name="Rong L."/>
            <person name="Tian Y."/>
            <person name="Yao Z."/>
            <person name="Fu G."/>
            <person name="Chen B."/>
            <person name="Fang R."/>
            <person name="Qiang B."/>
            <person name="Chen Z."/>
            <person name="Zhao G.P."/>
            <person name="Tang J.L."/>
            <person name="He C."/>
        </authorList>
    </citation>
    <scope>NUCLEOTIDE SEQUENCE [LARGE SCALE GENOMIC DNA]</scope>
    <source>
        <strain evidence="2 3">8004</strain>
    </source>
</reference>
<protein>
    <recommendedName>
        <fullName evidence="4">DUF456 domain-containing protein</fullName>
    </recommendedName>
</protein>
<dbReference type="InterPro" id="IPR007403">
    <property type="entry name" value="DUF456"/>
</dbReference>
<proteinExistence type="predicted"/>
<name>A0A0H2X976_XANC8</name>